<evidence type="ECO:0000313" key="6">
    <source>
        <dbReference type="Proteomes" id="UP000273828"/>
    </source>
</evidence>
<dbReference type="SUPFAM" id="SSF50331">
    <property type="entry name" value="MOP-like"/>
    <property type="match status" value="1"/>
</dbReference>
<dbReference type="Gene3D" id="2.40.50.100">
    <property type="match status" value="1"/>
</dbReference>
<evidence type="ECO:0000256" key="3">
    <source>
        <dbReference type="SAM" id="MobiDB-lite"/>
    </source>
</evidence>
<dbReference type="EMBL" id="REFY01000001">
    <property type="protein sequence ID" value="RQG92733.1"/>
    <property type="molecule type" value="Genomic_DNA"/>
</dbReference>
<dbReference type="InterPro" id="IPR004606">
    <property type="entry name" value="Mop_domain"/>
</dbReference>
<proteinExistence type="predicted"/>
<gene>
    <name evidence="5" type="ORF">EA462_00425</name>
</gene>
<keyword evidence="2" id="KW-0500">Molybdenum</keyword>
<dbReference type="Proteomes" id="UP000273828">
    <property type="component" value="Unassembled WGS sequence"/>
</dbReference>
<dbReference type="PROSITE" id="PS51866">
    <property type="entry name" value="MOP"/>
    <property type="match status" value="1"/>
</dbReference>
<keyword evidence="6" id="KW-1185">Reference proteome</keyword>
<evidence type="ECO:0000259" key="4">
    <source>
        <dbReference type="PROSITE" id="PS51866"/>
    </source>
</evidence>
<dbReference type="InterPro" id="IPR008995">
    <property type="entry name" value="Mo/tungstate-bd_C_term_dom"/>
</dbReference>
<feature type="domain" description="Mop" evidence="4">
    <location>
        <begin position="65"/>
        <end position="131"/>
    </location>
</feature>
<dbReference type="GO" id="GO:0015689">
    <property type="term" value="P:molybdate ion transport"/>
    <property type="evidence" value="ECO:0007669"/>
    <property type="project" value="InterPro"/>
</dbReference>
<reference evidence="5 6" key="1">
    <citation type="submission" date="2018-10" db="EMBL/GenBank/DDBJ databases">
        <title>Natrarchaeobius chitinivorans gen. nov., sp. nov., and Natrarchaeobius haloalkaliphilus sp. nov., alkaliphilic, chitin-utilizing haloarchaea from hypersaline alkaline lakes.</title>
        <authorList>
            <person name="Sorokin D.Y."/>
            <person name="Elcheninov A.G."/>
            <person name="Kostrikina N.A."/>
            <person name="Bale N.J."/>
            <person name="Sinninghe Damste J.S."/>
            <person name="Khijniak T.V."/>
            <person name="Kublanov I.V."/>
            <person name="Toshchakov S.V."/>
        </authorList>
    </citation>
    <scope>NUCLEOTIDE SEQUENCE [LARGE SCALE GENOMIC DNA]</scope>
    <source>
        <strain evidence="5 6">AArcht-Sl</strain>
    </source>
</reference>
<comment type="subcellular location">
    <subcellularLocation>
        <location evidence="1">Cell membrane</location>
        <topology evidence="1">Peripheral membrane protein</topology>
    </subcellularLocation>
</comment>
<protein>
    <recommendedName>
        <fullName evidence="4">Mop domain-containing protein</fullName>
    </recommendedName>
</protein>
<evidence type="ECO:0000256" key="1">
    <source>
        <dbReference type="ARBA" id="ARBA00004202"/>
    </source>
</evidence>
<dbReference type="OrthoDB" id="70912at2157"/>
<organism evidence="5 6">
    <name type="scientific">Natrarchaeobius halalkaliphilus</name>
    <dbReference type="NCBI Taxonomy" id="1679091"/>
    <lineage>
        <taxon>Archaea</taxon>
        <taxon>Methanobacteriati</taxon>
        <taxon>Methanobacteriota</taxon>
        <taxon>Stenosarchaea group</taxon>
        <taxon>Halobacteria</taxon>
        <taxon>Halobacteriales</taxon>
        <taxon>Natrialbaceae</taxon>
        <taxon>Natrarchaeobius</taxon>
    </lineage>
</organism>
<accession>A0A3N6LS75</accession>
<name>A0A3N6LS75_9EURY</name>
<dbReference type="InterPro" id="IPR005116">
    <property type="entry name" value="Transp-assoc_OB_typ1"/>
</dbReference>
<dbReference type="AlphaFoldDB" id="A0A3N6LS75"/>
<sequence length="138" mass="14785">MNTVVPPAGRQKRTDSTFVSRGHDSGTDAGPIVALVPEGAREVRITVRSDSVILTAPSQPSEPPETSLRNRFSGTIERLESGDAITRVTIRLDDDCTVQALVTKTSADRLELEDGKRILAAFKATAARAIALDADARE</sequence>
<dbReference type="Pfam" id="PF03459">
    <property type="entry name" value="TOBE"/>
    <property type="match status" value="1"/>
</dbReference>
<feature type="region of interest" description="Disordered" evidence="3">
    <location>
        <begin position="1"/>
        <end position="31"/>
    </location>
</feature>
<evidence type="ECO:0000256" key="2">
    <source>
        <dbReference type="ARBA" id="ARBA00022505"/>
    </source>
</evidence>
<dbReference type="GO" id="GO:0005886">
    <property type="term" value="C:plasma membrane"/>
    <property type="evidence" value="ECO:0007669"/>
    <property type="project" value="UniProtKB-SubCell"/>
</dbReference>
<comment type="caution">
    <text evidence="5">The sequence shown here is derived from an EMBL/GenBank/DDBJ whole genome shotgun (WGS) entry which is preliminary data.</text>
</comment>
<evidence type="ECO:0000313" key="5">
    <source>
        <dbReference type="EMBL" id="RQG92733.1"/>
    </source>
</evidence>